<organism evidence="1 2">
    <name type="scientific">Podospora pseudocomata</name>
    <dbReference type="NCBI Taxonomy" id="2093779"/>
    <lineage>
        <taxon>Eukaryota</taxon>
        <taxon>Fungi</taxon>
        <taxon>Dikarya</taxon>
        <taxon>Ascomycota</taxon>
        <taxon>Pezizomycotina</taxon>
        <taxon>Sordariomycetes</taxon>
        <taxon>Sordariomycetidae</taxon>
        <taxon>Sordariales</taxon>
        <taxon>Podosporaceae</taxon>
        <taxon>Podospora</taxon>
    </lineage>
</organism>
<dbReference type="GeneID" id="87903558"/>
<dbReference type="EMBL" id="JAFFHA010000007">
    <property type="protein sequence ID" value="KAK4652843.1"/>
    <property type="molecule type" value="Genomic_DNA"/>
</dbReference>
<sequence length="62" mass="7211">MQQAPPKTPPIIRFHKITIFQLLDPTFYRIVQVHKLDEGIPFARDNSESEGEVIAYKCREVV</sequence>
<reference evidence="1 2" key="1">
    <citation type="journal article" date="2023" name="bioRxiv">
        <title>High-quality genome assemblies of four members of thePodospora anserinaspecies complex.</title>
        <authorList>
            <person name="Ament-Velasquez S.L."/>
            <person name="Vogan A.A."/>
            <person name="Wallerman O."/>
            <person name="Hartmann F."/>
            <person name="Gautier V."/>
            <person name="Silar P."/>
            <person name="Giraud T."/>
            <person name="Johannesson H."/>
        </authorList>
    </citation>
    <scope>NUCLEOTIDE SEQUENCE [LARGE SCALE GENOMIC DNA]</scope>
    <source>
        <strain evidence="1 2">CBS 415.72m</strain>
    </source>
</reference>
<dbReference type="RefSeq" id="XP_062741818.1">
    <property type="nucleotide sequence ID" value="XM_062883846.1"/>
</dbReference>
<keyword evidence="2" id="KW-1185">Reference proteome</keyword>
<proteinExistence type="predicted"/>
<protein>
    <submittedName>
        <fullName evidence="1">Uncharacterized protein</fullName>
    </submittedName>
</protein>
<dbReference type="Proteomes" id="UP001323405">
    <property type="component" value="Unassembled WGS sequence"/>
</dbReference>
<evidence type="ECO:0000313" key="1">
    <source>
        <dbReference type="EMBL" id="KAK4652843.1"/>
    </source>
</evidence>
<comment type="caution">
    <text evidence="1">The sequence shown here is derived from an EMBL/GenBank/DDBJ whole genome shotgun (WGS) entry which is preliminary data.</text>
</comment>
<gene>
    <name evidence="1" type="ORF">QC762_0077360</name>
</gene>
<evidence type="ECO:0000313" key="2">
    <source>
        <dbReference type="Proteomes" id="UP001323405"/>
    </source>
</evidence>
<accession>A0ABR0GAU2</accession>
<name>A0ABR0GAU2_9PEZI</name>